<evidence type="ECO:0000313" key="1">
    <source>
        <dbReference type="EMBL" id="KOF67056.1"/>
    </source>
</evidence>
<dbReference type="EMBL" id="KQ427463">
    <property type="protein sequence ID" value="KOF67056.1"/>
    <property type="molecule type" value="Genomic_DNA"/>
</dbReference>
<name>A0A0L8FQQ9_OCTBM</name>
<accession>A0A0L8FQQ9</accession>
<proteinExistence type="predicted"/>
<reference evidence="1" key="1">
    <citation type="submission" date="2015-07" db="EMBL/GenBank/DDBJ databases">
        <title>MeaNS - Measles Nucleotide Surveillance Program.</title>
        <authorList>
            <person name="Tran T."/>
            <person name="Druce J."/>
        </authorList>
    </citation>
    <scope>NUCLEOTIDE SEQUENCE</scope>
    <source>
        <strain evidence="1">UCB-OBI-ISO-001</strain>
        <tissue evidence="1">Gonad</tissue>
    </source>
</reference>
<protein>
    <submittedName>
        <fullName evidence="1">Uncharacterized protein</fullName>
    </submittedName>
</protein>
<sequence length="46" mass="5260">MSRCLEVKTVKNTTQNGLCGSKSDHRFAKSGYTIKTIITRIFRKLQ</sequence>
<dbReference type="AlphaFoldDB" id="A0A0L8FQQ9"/>
<organism evidence="1">
    <name type="scientific">Octopus bimaculoides</name>
    <name type="common">California two-spotted octopus</name>
    <dbReference type="NCBI Taxonomy" id="37653"/>
    <lineage>
        <taxon>Eukaryota</taxon>
        <taxon>Metazoa</taxon>
        <taxon>Spiralia</taxon>
        <taxon>Lophotrochozoa</taxon>
        <taxon>Mollusca</taxon>
        <taxon>Cephalopoda</taxon>
        <taxon>Coleoidea</taxon>
        <taxon>Octopodiformes</taxon>
        <taxon>Octopoda</taxon>
        <taxon>Incirrata</taxon>
        <taxon>Octopodidae</taxon>
        <taxon>Octopus</taxon>
    </lineage>
</organism>
<gene>
    <name evidence="1" type="ORF">OCBIM_22010635mg</name>
</gene>